<dbReference type="RefSeq" id="WP_308490377.1">
    <property type="nucleotide sequence ID" value="NZ_JAVFCB010000010.1"/>
</dbReference>
<name>A0ABU0XJV5_9MICO</name>
<keyword evidence="3" id="KW-1185">Reference proteome</keyword>
<feature type="region of interest" description="Disordered" evidence="1">
    <location>
        <begin position="315"/>
        <end position="334"/>
    </location>
</feature>
<dbReference type="EMBL" id="JAVFCB010000010">
    <property type="protein sequence ID" value="MDQ4215429.1"/>
    <property type="molecule type" value="Genomic_DNA"/>
</dbReference>
<dbReference type="Proteomes" id="UP001230289">
    <property type="component" value="Unassembled WGS sequence"/>
</dbReference>
<evidence type="ECO:0000313" key="2">
    <source>
        <dbReference type="EMBL" id="MDQ4215429.1"/>
    </source>
</evidence>
<dbReference type="InterPro" id="IPR021530">
    <property type="entry name" value="AllH-like"/>
</dbReference>
<gene>
    <name evidence="2" type="ORF">RBR11_16035</name>
</gene>
<evidence type="ECO:0000256" key="1">
    <source>
        <dbReference type="SAM" id="MobiDB-lite"/>
    </source>
</evidence>
<organism evidence="2 3">
    <name type="scientific">Microbacterium capsulatum</name>
    <dbReference type="NCBI Taxonomy" id="3041921"/>
    <lineage>
        <taxon>Bacteria</taxon>
        <taxon>Bacillati</taxon>
        <taxon>Actinomycetota</taxon>
        <taxon>Actinomycetes</taxon>
        <taxon>Micrococcales</taxon>
        <taxon>Microbacteriaceae</taxon>
        <taxon>Microbacterium</taxon>
    </lineage>
</organism>
<protein>
    <submittedName>
        <fullName evidence="2">DUF2877 domain-containing protein</fullName>
    </submittedName>
</protein>
<sequence length="334" mass="34601">MTPVATPISVRAITWDAALEETLSRAVDAAFPTPRSVLSRTPSSDAALASTPVSVHSVHRRTLNLRIDDELIALVSPELDDAPATVRVPVPDWTAFDVRPGDPALIGEDGLRIETTHGPIAILLSAAEPWTPSVSCLCGLSADRLLGAEERIAAVPAPAEQTAFGRIAAGMLAARIDGLGEALRDRDPDGITAAATLLLGLGEGLTPSGDDVLTGLSFLAAQPGMRLRTALEPLSAAIEDGSERTTLLSTVTARHALRARARQSLHDLVHAIGDDDVAAIDEAAARIAEIGHTSGTDILTGVRLALRTEAALRAASPDVPTAPTPGSDEKGAGR</sequence>
<reference evidence="2 3" key="1">
    <citation type="submission" date="2023-08" db="EMBL/GenBank/DDBJ databases">
        <title>Microbacterium sp. nov., isolated from a waste landfill.</title>
        <authorList>
            <person name="Wen W."/>
        </authorList>
    </citation>
    <scope>NUCLEOTIDE SEQUENCE [LARGE SCALE GENOMIC DNA]</scope>
    <source>
        <strain evidence="2 3">ASV81</strain>
    </source>
</reference>
<comment type="caution">
    <text evidence="2">The sequence shown here is derived from an EMBL/GenBank/DDBJ whole genome shotgun (WGS) entry which is preliminary data.</text>
</comment>
<proteinExistence type="predicted"/>
<accession>A0ABU0XJV5</accession>
<evidence type="ECO:0000313" key="3">
    <source>
        <dbReference type="Proteomes" id="UP001230289"/>
    </source>
</evidence>
<dbReference type="Pfam" id="PF11392">
    <property type="entry name" value="AllH"/>
    <property type="match status" value="1"/>
</dbReference>